<name>A0A919L1B6_9ACTN</name>
<keyword evidence="1" id="KW-0732">Signal</keyword>
<evidence type="ECO:0000313" key="4">
    <source>
        <dbReference type="Proteomes" id="UP000603708"/>
    </source>
</evidence>
<dbReference type="CDD" id="cd13606">
    <property type="entry name" value="PBP2_ProX_like"/>
    <property type="match status" value="1"/>
</dbReference>
<feature type="signal peptide" evidence="1">
    <location>
        <begin position="1"/>
        <end position="20"/>
    </location>
</feature>
<dbReference type="Proteomes" id="UP000603708">
    <property type="component" value="Unassembled WGS sequence"/>
</dbReference>
<proteinExistence type="predicted"/>
<dbReference type="Gene3D" id="3.40.190.10">
    <property type="entry name" value="Periplasmic binding protein-like II"/>
    <property type="match status" value="1"/>
</dbReference>
<gene>
    <name evidence="3" type="ORF">GCM10018793_35040</name>
</gene>
<comment type="caution">
    <text evidence="3">The sequence shown here is derived from an EMBL/GenBank/DDBJ whole genome shotgun (WGS) entry which is preliminary data.</text>
</comment>
<reference evidence="3" key="2">
    <citation type="submission" date="2020-09" db="EMBL/GenBank/DDBJ databases">
        <authorList>
            <person name="Sun Q."/>
            <person name="Ohkuma M."/>
        </authorList>
    </citation>
    <scope>NUCLEOTIDE SEQUENCE</scope>
    <source>
        <strain evidence="3">JCM 5069</strain>
    </source>
</reference>
<dbReference type="SUPFAM" id="SSF53850">
    <property type="entry name" value="Periplasmic binding protein-like II"/>
    <property type="match status" value="2"/>
</dbReference>
<feature type="domain" description="ABC-type glycine betaine transport system substrate-binding" evidence="2">
    <location>
        <begin position="41"/>
        <end position="171"/>
    </location>
</feature>
<accession>A0A919L1B6</accession>
<dbReference type="PROSITE" id="PS51318">
    <property type="entry name" value="TAT"/>
    <property type="match status" value="1"/>
</dbReference>
<feature type="domain" description="ABC-type glycine betaine transport system substrate-binding" evidence="2">
    <location>
        <begin position="186"/>
        <end position="309"/>
    </location>
</feature>
<reference evidence="3" key="1">
    <citation type="journal article" date="2014" name="Int. J. Syst. Evol. Microbiol.">
        <title>Complete genome sequence of Corynebacterium casei LMG S-19264T (=DSM 44701T), isolated from a smear-ripened cheese.</title>
        <authorList>
            <consortium name="US DOE Joint Genome Institute (JGI-PGF)"/>
            <person name="Walter F."/>
            <person name="Albersmeier A."/>
            <person name="Kalinowski J."/>
            <person name="Ruckert C."/>
        </authorList>
    </citation>
    <scope>NUCLEOTIDE SEQUENCE</scope>
    <source>
        <strain evidence="3">JCM 5069</strain>
    </source>
</reference>
<feature type="chain" id="PRO_5038887104" description="ABC-type glycine betaine transport system substrate-binding domain-containing protein" evidence="1">
    <location>
        <begin position="21"/>
        <end position="310"/>
    </location>
</feature>
<evidence type="ECO:0000256" key="1">
    <source>
        <dbReference type="SAM" id="SignalP"/>
    </source>
</evidence>
<dbReference type="AlphaFoldDB" id="A0A919L1B6"/>
<dbReference type="PROSITE" id="PS51257">
    <property type="entry name" value="PROKAR_LIPOPROTEIN"/>
    <property type="match status" value="1"/>
</dbReference>
<evidence type="ECO:0000259" key="2">
    <source>
        <dbReference type="Pfam" id="PF04069"/>
    </source>
</evidence>
<dbReference type="EMBL" id="BNCD01000009">
    <property type="protein sequence ID" value="GHH80263.1"/>
    <property type="molecule type" value="Genomic_DNA"/>
</dbReference>
<protein>
    <recommendedName>
        <fullName evidence="2">ABC-type glycine betaine transport system substrate-binding domain-containing protein</fullName>
    </recommendedName>
</protein>
<dbReference type="RefSeq" id="WP_229924699.1">
    <property type="nucleotide sequence ID" value="NZ_BNCD01000009.1"/>
</dbReference>
<dbReference type="GO" id="GO:0022857">
    <property type="term" value="F:transmembrane transporter activity"/>
    <property type="evidence" value="ECO:0007669"/>
    <property type="project" value="InterPro"/>
</dbReference>
<keyword evidence="4" id="KW-1185">Reference proteome</keyword>
<dbReference type="Pfam" id="PF04069">
    <property type="entry name" value="OpuAC"/>
    <property type="match status" value="2"/>
</dbReference>
<evidence type="ECO:0000313" key="3">
    <source>
        <dbReference type="EMBL" id="GHH80263.1"/>
    </source>
</evidence>
<dbReference type="InterPro" id="IPR006311">
    <property type="entry name" value="TAT_signal"/>
</dbReference>
<dbReference type="GO" id="GO:0043190">
    <property type="term" value="C:ATP-binding cassette (ABC) transporter complex"/>
    <property type="evidence" value="ECO:0007669"/>
    <property type="project" value="InterPro"/>
</dbReference>
<dbReference type="InterPro" id="IPR007210">
    <property type="entry name" value="ABC_Gly_betaine_transp_sub-bd"/>
</dbReference>
<organism evidence="3 4">
    <name type="scientific">Streptomyces sulfonofaciens</name>
    <dbReference type="NCBI Taxonomy" id="68272"/>
    <lineage>
        <taxon>Bacteria</taxon>
        <taxon>Bacillati</taxon>
        <taxon>Actinomycetota</taxon>
        <taxon>Actinomycetes</taxon>
        <taxon>Kitasatosporales</taxon>
        <taxon>Streptomycetaceae</taxon>
        <taxon>Streptomyces</taxon>
    </lineage>
</organism>
<sequence length="310" mass="32160">MKRRAFLTGAAAALAATVLAACGSGSTAGGDGKSVAGGLILGAAPEFKTRIDGLSGLKKVYGVSFGSFKALDAGGPLTVNALKNGQIDVGNIFTTDPSVETDHFVVLKDPKHLFLAQNVVPLAARKKVTPGAAKVLDAVSAKLTTDDLVRLNEQVVGEKKDPDAVARAWLKAHGLGTPGKQAAGVELTVGSANFQESVLLAHLYGDALSDQGAKVTKKLNIGSRETYLPGLKQGSIDLVPEYTGVLLQYFDKKAHAETPDSVYSALRKAAPSSLTVLARSSAEDKDAIVVTAETARKYHLDSIGDLAAKP</sequence>
<dbReference type="Gene3D" id="3.40.190.120">
    <property type="entry name" value="Osmoprotection protein (prox), domain 2"/>
    <property type="match status" value="1"/>
</dbReference>